<keyword evidence="2" id="KW-1185">Reference proteome</keyword>
<sequence>MSISYGVSDNKNGSKASLQMSIQDGNSHLCCTEASAGVKCGPFGPSAEAKIDSSLYRYSDGVGDLKLVSSKIGVKAEANPFGCKAKFEARTDLVDVEAGGVRTRIGVIADTGASIGSNTLEAKVAGVGFKVGKEIGVSTPLGEVSVDLEKVFTNLF</sequence>
<organism evidence="1 2">
    <name type="scientific">Glomus cerebriforme</name>
    <dbReference type="NCBI Taxonomy" id="658196"/>
    <lineage>
        <taxon>Eukaryota</taxon>
        <taxon>Fungi</taxon>
        <taxon>Fungi incertae sedis</taxon>
        <taxon>Mucoromycota</taxon>
        <taxon>Glomeromycotina</taxon>
        <taxon>Glomeromycetes</taxon>
        <taxon>Glomerales</taxon>
        <taxon>Glomeraceae</taxon>
        <taxon>Glomus</taxon>
    </lineage>
</organism>
<reference evidence="1 2" key="1">
    <citation type="submission" date="2018-06" db="EMBL/GenBank/DDBJ databases">
        <title>Comparative genomics reveals the genomic features of Rhizophagus irregularis, R. cerebriforme, R. diaphanum and Gigaspora rosea, and their symbiotic lifestyle signature.</title>
        <authorList>
            <person name="Morin E."/>
            <person name="San Clemente H."/>
            <person name="Chen E.C.H."/>
            <person name="De La Providencia I."/>
            <person name="Hainaut M."/>
            <person name="Kuo A."/>
            <person name="Kohler A."/>
            <person name="Murat C."/>
            <person name="Tang N."/>
            <person name="Roy S."/>
            <person name="Loubradou J."/>
            <person name="Henrissat B."/>
            <person name="Grigoriev I.V."/>
            <person name="Corradi N."/>
            <person name="Roux C."/>
            <person name="Martin F.M."/>
        </authorList>
    </citation>
    <scope>NUCLEOTIDE SEQUENCE [LARGE SCALE GENOMIC DNA]</scope>
    <source>
        <strain evidence="1 2">DAOM 227022</strain>
    </source>
</reference>
<proteinExistence type="predicted"/>
<evidence type="ECO:0000313" key="2">
    <source>
        <dbReference type="Proteomes" id="UP000265703"/>
    </source>
</evidence>
<name>A0A397S6M9_9GLOM</name>
<dbReference type="Proteomes" id="UP000265703">
    <property type="component" value="Unassembled WGS sequence"/>
</dbReference>
<comment type="caution">
    <text evidence="1">The sequence shown here is derived from an EMBL/GenBank/DDBJ whole genome shotgun (WGS) entry which is preliminary data.</text>
</comment>
<protein>
    <submittedName>
        <fullName evidence="1">Uncharacterized protein</fullName>
    </submittedName>
</protein>
<dbReference type="OrthoDB" id="2333662at2759"/>
<evidence type="ECO:0000313" key="1">
    <source>
        <dbReference type="EMBL" id="RIA80409.1"/>
    </source>
</evidence>
<gene>
    <name evidence="1" type="ORF">C1645_792605</name>
</gene>
<dbReference type="AlphaFoldDB" id="A0A397S6M9"/>
<dbReference type="EMBL" id="QKYT01000977">
    <property type="protein sequence ID" value="RIA80409.1"/>
    <property type="molecule type" value="Genomic_DNA"/>
</dbReference>
<accession>A0A397S6M9</accession>